<evidence type="ECO:0000313" key="3">
    <source>
        <dbReference type="EMBL" id="TFK57203.1"/>
    </source>
</evidence>
<dbReference type="Proteomes" id="UP000305948">
    <property type="component" value="Unassembled WGS sequence"/>
</dbReference>
<protein>
    <recommendedName>
        <fullName evidence="5">REJ domain-containing protein</fullName>
    </recommendedName>
</protein>
<dbReference type="EMBL" id="ML213503">
    <property type="protein sequence ID" value="TFK57203.1"/>
    <property type="molecule type" value="Genomic_DNA"/>
</dbReference>
<feature type="signal peptide" evidence="2">
    <location>
        <begin position="1"/>
        <end position="21"/>
    </location>
</feature>
<organism evidence="3 4">
    <name type="scientific">Heliocybe sulcata</name>
    <dbReference type="NCBI Taxonomy" id="5364"/>
    <lineage>
        <taxon>Eukaryota</taxon>
        <taxon>Fungi</taxon>
        <taxon>Dikarya</taxon>
        <taxon>Basidiomycota</taxon>
        <taxon>Agaricomycotina</taxon>
        <taxon>Agaricomycetes</taxon>
        <taxon>Gloeophyllales</taxon>
        <taxon>Gloeophyllaceae</taxon>
        <taxon>Heliocybe</taxon>
    </lineage>
</organism>
<feature type="region of interest" description="Disordered" evidence="1">
    <location>
        <begin position="58"/>
        <end position="171"/>
    </location>
</feature>
<evidence type="ECO:0000256" key="2">
    <source>
        <dbReference type="SAM" id="SignalP"/>
    </source>
</evidence>
<accession>A0A5C3NII6</accession>
<sequence length="171" mass="16710">MSAIAKSLLVLSLALYATALAAPHLPRNSFEHHHLAARAPVPAAPVLDVVPEKPAVTATRRLRKRASGRCKASTSSSAAPSSTFVSSSSSSAAAAPSSVVNVAPSPSLATSSSEAAPTSSSTSKAAAPSTTAAPKTTATPTTSQAPAPATSSASSGGSESYLVGTQTGQGL</sequence>
<evidence type="ECO:0000313" key="4">
    <source>
        <dbReference type="Proteomes" id="UP000305948"/>
    </source>
</evidence>
<name>A0A5C3NII6_9AGAM</name>
<keyword evidence="4" id="KW-1185">Reference proteome</keyword>
<keyword evidence="2" id="KW-0732">Signal</keyword>
<evidence type="ECO:0008006" key="5">
    <source>
        <dbReference type="Google" id="ProtNLM"/>
    </source>
</evidence>
<reference evidence="3 4" key="1">
    <citation type="journal article" date="2019" name="Nat. Ecol. Evol.">
        <title>Megaphylogeny resolves global patterns of mushroom evolution.</title>
        <authorList>
            <person name="Varga T."/>
            <person name="Krizsan K."/>
            <person name="Foldi C."/>
            <person name="Dima B."/>
            <person name="Sanchez-Garcia M."/>
            <person name="Sanchez-Ramirez S."/>
            <person name="Szollosi G.J."/>
            <person name="Szarkandi J.G."/>
            <person name="Papp V."/>
            <person name="Albert L."/>
            <person name="Andreopoulos W."/>
            <person name="Angelini C."/>
            <person name="Antonin V."/>
            <person name="Barry K.W."/>
            <person name="Bougher N.L."/>
            <person name="Buchanan P."/>
            <person name="Buyck B."/>
            <person name="Bense V."/>
            <person name="Catcheside P."/>
            <person name="Chovatia M."/>
            <person name="Cooper J."/>
            <person name="Damon W."/>
            <person name="Desjardin D."/>
            <person name="Finy P."/>
            <person name="Geml J."/>
            <person name="Haridas S."/>
            <person name="Hughes K."/>
            <person name="Justo A."/>
            <person name="Karasinski D."/>
            <person name="Kautmanova I."/>
            <person name="Kiss B."/>
            <person name="Kocsube S."/>
            <person name="Kotiranta H."/>
            <person name="LaButti K.M."/>
            <person name="Lechner B.E."/>
            <person name="Liimatainen K."/>
            <person name="Lipzen A."/>
            <person name="Lukacs Z."/>
            <person name="Mihaltcheva S."/>
            <person name="Morgado L.N."/>
            <person name="Niskanen T."/>
            <person name="Noordeloos M.E."/>
            <person name="Ohm R.A."/>
            <person name="Ortiz-Santana B."/>
            <person name="Ovrebo C."/>
            <person name="Racz N."/>
            <person name="Riley R."/>
            <person name="Savchenko A."/>
            <person name="Shiryaev A."/>
            <person name="Soop K."/>
            <person name="Spirin V."/>
            <person name="Szebenyi C."/>
            <person name="Tomsovsky M."/>
            <person name="Tulloss R.E."/>
            <person name="Uehling J."/>
            <person name="Grigoriev I.V."/>
            <person name="Vagvolgyi C."/>
            <person name="Papp T."/>
            <person name="Martin F.M."/>
            <person name="Miettinen O."/>
            <person name="Hibbett D.S."/>
            <person name="Nagy L.G."/>
        </authorList>
    </citation>
    <scope>NUCLEOTIDE SEQUENCE [LARGE SCALE GENOMIC DNA]</scope>
    <source>
        <strain evidence="3 4">OMC1185</strain>
    </source>
</reference>
<feature type="compositionally biased region" description="Low complexity" evidence="1">
    <location>
        <begin position="72"/>
        <end position="160"/>
    </location>
</feature>
<feature type="chain" id="PRO_5022816609" description="REJ domain-containing protein" evidence="2">
    <location>
        <begin position="22"/>
        <end position="171"/>
    </location>
</feature>
<dbReference type="AlphaFoldDB" id="A0A5C3NII6"/>
<evidence type="ECO:0000256" key="1">
    <source>
        <dbReference type="SAM" id="MobiDB-lite"/>
    </source>
</evidence>
<dbReference type="STRING" id="5364.A0A5C3NII6"/>
<gene>
    <name evidence="3" type="ORF">OE88DRAFT_107149</name>
</gene>
<proteinExistence type="predicted"/>